<dbReference type="PANTHER" id="PTHR34215:SF1">
    <property type="entry name" value="YLXR DOMAIN-CONTAINING PROTEIN"/>
    <property type="match status" value="1"/>
</dbReference>
<gene>
    <name evidence="4" type="ORF">GGQ86_001137</name>
    <name evidence="3" type="ORF">XFLAVUS301_06220</name>
</gene>
<dbReference type="EMBL" id="JAVDPY010000002">
    <property type="protein sequence ID" value="MDR6332673.1"/>
    <property type="molecule type" value="Genomic_DNA"/>
</dbReference>
<dbReference type="InterPro" id="IPR007393">
    <property type="entry name" value="YlxR_dom"/>
</dbReference>
<dbReference type="SUPFAM" id="SSF55315">
    <property type="entry name" value="L30e-like"/>
    <property type="match status" value="1"/>
</dbReference>
<reference evidence="3" key="1">
    <citation type="submission" date="2022-12" db="EMBL/GenBank/DDBJ databases">
        <title>Reference genome sequencing for broad-spectrum identification of bacterial and archaeal isolates by mass spectrometry.</title>
        <authorList>
            <person name="Sekiguchi Y."/>
            <person name="Tourlousse D.M."/>
        </authorList>
    </citation>
    <scope>NUCLEOTIDE SEQUENCE</scope>
    <source>
        <strain evidence="3">301</strain>
    </source>
</reference>
<dbReference type="Gene3D" id="3.30.1330.30">
    <property type="match status" value="1"/>
</dbReference>
<comment type="caution">
    <text evidence="3">The sequence shown here is derived from an EMBL/GenBank/DDBJ whole genome shotgun (WGS) entry which is preliminary data.</text>
</comment>
<dbReference type="PANTHER" id="PTHR34215">
    <property type="entry name" value="BLL0784 PROTEIN"/>
    <property type="match status" value="1"/>
</dbReference>
<dbReference type="GeneID" id="95761418"/>
<feature type="domain" description="YlxR" evidence="2">
    <location>
        <begin position="26"/>
        <end position="89"/>
    </location>
</feature>
<evidence type="ECO:0000313" key="5">
    <source>
        <dbReference type="Proteomes" id="UP001144397"/>
    </source>
</evidence>
<dbReference type="Proteomes" id="UP001144397">
    <property type="component" value="Unassembled WGS sequence"/>
</dbReference>
<accession>A0A9W6CNB5</accession>
<reference evidence="4 6" key="2">
    <citation type="submission" date="2023-07" db="EMBL/GenBank/DDBJ databases">
        <title>Genomic Encyclopedia of Type Strains, Phase IV (KMG-IV): sequencing the most valuable type-strain genomes for metagenomic binning, comparative biology and taxonomic classification.</title>
        <authorList>
            <person name="Goeker M."/>
        </authorList>
    </citation>
    <scope>NUCLEOTIDE SEQUENCE [LARGE SCALE GENOMIC DNA]</scope>
    <source>
        <strain evidence="4 6">DSM 338</strain>
    </source>
</reference>
<keyword evidence="6" id="KW-1185">Reference proteome</keyword>
<dbReference type="SUPFAM" id="SSF64376">
    <property type="entry name" value="YlxR-like"/>
    <property type="match status" value="1"/>
</dbReference>
<evidence type="ECO:0000259" key="2">
    <source>
        <dbReference type="Pfam" id="PF04296"/>
    </source>
</evidence>
<dbReference type="Proteomes" id="UP001245370">
    <property type="component" value="Unassembled WGS sequence"/>
</dbReference>
<evidence type="ECO:0000313" key="4">
    <source>
        <dbReference type="EMBL" id="MDR6332673.1"/>
    </source>
</evidence>
<keyword evidence="3" id="KW-0238">DNA-binding</keyword>
<feature type="region of interest" description="Disordered" evidence="1">
    <location>
        <begin position="218"/>
        <end position="254"/>
    </location>
</feature>
<dbReference type="EMBL" id="BSDO01000001">
    <property type="protein sequence ID" value="GLI20948.1"/>
    <property type="molecule type" value="Genomic_DNA"/>
</dbReference>
<evidence type="ECO:0000256" key="1">
    <source>
        <dbReference type="SAM" id="MobiDB-lite"/>
    </source>
</evidence>
<dbReference type="Pfam" id="PF04296">
    <property type="entry name" value="YlxR"/>
    <property type="match status" value="1"/>
</dbReference>
<dbReference type="InterPro" id="IPR029064">
    <property type="entry name" value="Ribosomal_eL30-like_sf"/>
</dbReference>
<protein>
    <submittedName>
        <fullName evidence="3">DNA-binding protein</fullName>
    </submittedName>
</protein>
<organism evidence="3 5">
    <name type="scientific">Xanthobacter flavus</name>
    <dbReference type="NCBI Taxonomy" id="281"/>
    <lineage>
        <taxon>Bacteria</taxon>
        <taxon>Pseudomonadati</taxon>
        <taxon>Pseudomonadota</taxon>
        <taxon>Alphaproteobacteria</taxon>
        <taxon>Hyphomicrobiales</taxon>
        <taxon>Xanthobacteraceae</taxon>
        <taxon>Xanthobacter</taxon>
    </lineage>
</organism>
<dbReference type="NCBIfam" id="NF006622">
    <property type="entry name" value="PRK09190.1"/>
    <property type="match status" value="1"/>
</dbReference>
<feature type="compositionally biased region" description="Polar residues" evidence="1">
    <location>
        <begin position="218"/>
        <end position="233"/>
    </location>
</feature>
<dbReference type="Gene3D" id="3.30.1230.10">
    <property type="entry name" value="YlxR-like"/>
    <property type="match status" value="1"/>
</dbReference>
<evidence type="ECO:0000313" key="3">
    <source>
        <dbReference type="EMBL" id="GLI20948.1"/>
    </source>
</evidence>
<dbReference type="RefSeq" id="WP_281805302.1">
    <property type="nucleotide sequence ID" value="NZ_BSDO01000001.1"/>
</dbReference>
<dbReference type="CDD" id="cd00279">
    <property type="entry name" value="YlxR"/>
    <property type="match status" value="1"/>
</dbReference>
<name>A0A9W6CNB5_XANFL</name>
<dbReference type="InterPro" id="IPR037465">
    <property type="entry name" value="YlxR"/>
</dbReference>
<dbReference type="InterPro" id="IPR035931">
    <property type="entry name" value="YlxR-like_sf"/>
</dbReference>
<proteinExistence type="predicted"/>
<sequence length="254" mass="26814">MLAILDEDETDGGPRSLSAARAPLSRLCLATRRVLPVADMLRFVMAPDGAIIPDLSRKLPGRGAWVGATRADLETALKKKAFGRAFKGRGKAAPDLADLVDRLLYKDALAALSLANKAGRVVTGHTKVEAALGTGDVLVVLNASDARPDGVRKLNALLRQVEAAGFRAAAVVDCFPGIDLDLALGRSNVVHAALLAHPTAKGFLERCHRLSRWRTGTSIGETLGQGPNPSHGNDFSHGADLPHDPGRMQGTDTE</sequence>
<evidence type="ECO:0000313" key="6">
    <source>
        <dbReference type="Proteomes" id="UP001245370"/>
    </source>
</evidence>
<dbReference type="GO" id="GO:0003677">
    <property type="term" value="F:DNA binding"/>
    <property type="evidence" value="ECO:0007669"/>
    <property type="project" value="UniProtKB-KW"/>
</dbReference>
<dbReference type="AlphaFoldDB" id="A0A9W6CNB5"/>